<dbReference type="PANTHER" id="PTHR31225:SF235">
    <property type="entry name" value="TERPENOID CYCLASES_PROTEIN PRENYLTRANSFERASE ALPHA-ALPHA TOROID-RELATED"/>
    <property type="match status" value="1"/>
</dbReference>
<comment type="caution">
    <text evidence="3">The sequence shown here is derived from an EMBL/GenBank/DDBJ whole genome shotgun (WGS) entry which is preliminary data.</text>
</comment>
<dbReference type="GO" id="GO:0016114">
    <property type="term" value="P:terpenoid biosynthetic process"/>
    <property type="evidence" value="ECO:0007669"/>
    <property type="project" value="InterPro"/>
</dbReference>
<evidence type="ECO:0000259" key="2">
    <source>
        <dbReference type="Pfam" id="PF03936"/>
    </source>
</evidence>
<reference evidence="3" key="2">
    <citation type="submission" date="2020-06" db="EMBL/GenBank/DDBJ databases">
        <title>Helianthus annuus Genome sequencing and assembly Release 2.</title>
        <authorList>
            <person name="Gouzy J."/>
            <person name="Langlade N."/>
            <person name="Munos S."/>
        </authorList>
    </citation>
    <scope>NUCLEOTIDE SEQUENCE</scope>
    <source>
        <tissue evidence="3">Leaves</tissue>
    </source>
</reference>
<sequence>MEYIGCYMKEARWANAGYIPTVEEHKEVTTVSSGYKFTLIASFAAMGDVITDETFKWALTMPPLARSCCVLCRVMDDIVTHKVRRISNSYLSNAKT</sequence>
<dbReference type="Gramene" id="mRNA:HanXRQr2_Chr15g0690501">
    <property type="protein sequence ID" value="CDS:HanXRQr2_Chr15g0690501.1"/>
    <property type="gene ID" value="HanXRQr2_Chr15g0690501"/>
</dbReference>
<organism evidence="3 4">
    <name type="scientific">Helianthus annuus</name>
    <name type="common">Common sunflower</name>
    <dbReference type="NCBI Taxonomy" id="4232"/>
    <lineage>
        <taxon>Eukaryota</taxon>
        <taxon>Viridiplantae</taxon>
        <taxon>Streptophyta</taxon>
        <taxon>Embryophyta</taxon>
        <taxon>Tracheophyta</taxon>
        <taxon>Spermatophyta</taxon>
        <taxon>Magnoliopsida</taxon>
        <taxon>eudicotyledons</taxon>
        <taxon>Gunneridae</taxon>
        <taxon>Pentapetalae</taxon>
        <taxon>asterids</taxon>
        <taxon>campanulids</taxon>
        <taxon>Asterales</taxon>
        <taxon>Asteraceae</taxon>
        <taxon>Asteroideae</taxon>
        <taxon>Heliantheae alliance</taxon>
        <taxon>Heliantheae</taxon>
        <taxon>Helianthus</taxon>
    </lineage>
</organism>
<keyword evidence="3" id="KW-0456">Lyase</keyword>
<dbReference type="Gene3D" id="1.10.600.10">
    <property type="entry name" value="Farnesyl Diphosphate Synthase"/>
    <property type="match status" value="1"/>
</dbReference>
<feature type="domain" description="Terpene synthase metal-binding" evidence="2">
    <location>
        <begin position="4"/>
        <end position="83"/>
    </location>
</feature>
<protein>
    <submittedName>
        <fullName evidence="3">Terpene synthase, metal-binding domain, isoprenoid synthase domain superfamily</fullName>
        <ecNumber evidence="3">4.2.3.136</ecNumber>
    </submittedName>
</protein>
<dbReference type="AlphaFoldDB" id="A0A9K3H4B3"/>
<dbReference type="Proteomes" id="UP000215914">
    <property type="component" value="Unassembled WGS sequence"/>
</dbReference>
<dbReference type="GO" id="GO:0000287">
    <property type="term" value="F:magnesium ion binding"/>
    <property type="evidence" value="ECO:0007669"/>
    <property type="project" value="InterPro"/>
</dbReference>
<gene>
    <name evidence="3" type="ORF">HanXRQr2_Chr15g0690501</name>
</gene>
<dbReference type="SUPFAM" id="SSF48576">
    <property type="entry name" value="Terpenoid synthases"/>
    <property type="match status" value="1"/>
</dbReference>
<dbReference type="EC" id="4.2.3.136" evidence="3"/>
<name>A0A9K3H4B3_HELAN</name>
<dbReference type="InterPro" id="IPR050148">
    <property type="entry name" value="Terpene_synthase-like"/>
</dbReference>
<evidence type="ECO:0000313" key="3">
    <source>
        <dbReference type="EMBL" id="KAF5764304.1"/>
    </source>
</evidence>
<dbReference type="Pfam" id="PF03936">
    <property type="entry name" value="Terpene_synth_C"/>
    <property type="match status" value="1"/>
</dbReference>
<keyword evidence="4" id="KW-1185">Reference proteome</keyword>
<proteinExistence type="predicted"/>
<dbReference type="EMBL" id="MNCJ02000330">
    <property type="protein sequence ID" value="KAF5764304.1"/>
    <property type="molecule type" value="Genomic_DNA"/>
</dbReference>
<dbReference type="InterPro" id="IPR008949">
    <property type="entry name" value="Isoprenoid_synthase_dom_sf"/>
</dbReference>
<keyword evidence="1" id="KW-0479">Metal-binding</keyword>
<accession>A0A9K3H4B3</accession>
<evidence type="ECO:0000313" key="4">
    <source>
        <dbReference type="Proteomes" id="UP000215914"/>
    </source>
</evidence>
<dbReference type="GO" id="GO:0010333">
    <property type="term" value="F:terpene synthase activity"/>
    <property type="evidence" value="ECO:0007669"/>
    <property type="project" value="InterPro"/>
</dbReference>
<reference evidence="3" key="1">
    <citation type="journal article" date="2017" name="Nature">
        <title>The sunflower genome provides insights into oil metabolism, flowering and Asterid evolution.</title>
        <authorList>
            <person name="Badouin H."/>
            <person name="Gouzy J."/>
            <person name="Grassa C.J."/>
            <person name="Murat F."/>
            <person name="Staton S.E."/>
            <person name="Cottret L."/>
            <person name="Lelandais-Briere C."/>
            <person name="Owens G.L."/>
            <person name="Carrere S."/>
            <person name="Mayjonade B."/>
            <person name="Legrand L."/>
            <person name="Gill N."/>
            <person name="Kane N.C."/>
            <person name="Bowers J.E."/>
            <person name="Hubner S."/>
            <person name="Bellec A."/>
            <person name="Berard A."/>
            <person name="Berges H."/>
            <person name="Blanchet N."/>
            <person name="Boniface M.C."/>
            <person name="Brunel D."/>
            <person name="Catrice O."/>
            <person name="Chaidir N."/>
            <person name="Claudel C."/>
            <person name="Donnadieu C."/>
            <person name="Faraut T."/>
            <person name="Fievet G."/>
            <person name="Helmstetter N."/>
            <person name="King M."/>
            <person name="Knapp S.J."/>
            <person name="Lai Z."/>
            <person name="Le Paslier M.C."/>
            <person name="Lippi Y."/>
            <person name="Lorenzon L."/>
            <person name="Mandel J.R."/>
            <person name="Marage G."/>
            <person name="Marchand G."/>
            <person name="Marquand E."/>
            <person name="Bret-Mestries E."/>
            <person name="Morien E."/>
            <person name="Nambeesan S."/>
            <person name="Nguyen T."/>
            <person name="Pegot-Espagnet P."/>
            <person name="Pouilly N."/>
            <person name="Raftis F."/>
            <person name="Sallet E."/>
            <person name="Schiex T."/>
            <person name="Thomas J."/>
            <person name="Vandecasteele C."/>
            <person name="Vares D."/>
            <person name="Vear F."/>
            <person name="Vautrin S."/>
            <person name="Crespi M."/>
            <person name="Mangin B."/>
            <person name="Burke J.M."/>
            <person name="Salse J."/>
            <person name="Munos S."/>
            <person name="Vincourt P."/>
            <person name="Rieseberg L.H."/>
            <person name="Langlade N.B."/>
        </authorList>
    </citation>
    <scope>NUCLEOTIDE SEQUENCE</scope>
    <source>
        <tissue evidence="3">Leaves</tissue>
    </source>
</reference>
<dbReference type="InterPro" id="IPR005630">
    <property type="entry name" value="Terpene_synthase_metal-bd"/>
</dbReference>
<dbReference type="PANTHER" id="PTHR31225">
    <property type="entry name" value="OS04G0344100 PROTEIN-RELATED"/>
    <property type="match status" value="1"/>
</dbReference>
<evidence type="ECO:0000256" key="1">
    <source>
        <dbReference type="ARBA" id="ARBA00022723"/>
    </source>
</evidence>